<dbReference type="EMBL" id="KL659776">
    <property type="protein sequence ID" value="KFA68637.1"/>
    <property type="molecule type" value="Genomic_DNA"/>
</dbReference>
<sequence length="32" mass="3983">MSYLEANWATEEQLIWVRDAKMSLSDYLNRWY</sequence>
<accession>A0A084QXF2</accession>
<dbReference type="AlphaFoldDB" id="A0A084QXF2"/>
<dbReference type="InParanoid" id="A0A084QXF2"/>
<name>A0A084QXF2_STAC4</name>
<protein>
    <submittedName>
        <fullName evidence="1">Uncharacterized protein</fullName>
    </submittedName>
</protein>
<gene>
    <name evidence="1" type="ORF">S40285_09684</name>
</gene>
<dbReference type="HOGENOM" id="CLU_3394230_0_0_1"/>
<evidence type="ECO:0000313" key="2">
    <source>
        <dbReference type="Proteomes" id="UP000028524"/>
    </source>
</evidence>
<reference evidence="1 2" key="1">
    <citation type="journal article" date="2014" name="BMC Genomics">
        <title>Comparative genome sequencing reveals chemotype-specific gene clusters in the toxigenic black mold Stachybotrys.</title>
        <authorList>
            <person name="Semeiks J."/>
            <person name="Borek D."/>
            <person name="Otwinowski Z."/>
            <person name="Grishin N.V."/>
        </authorList>
    </citation>
    <scope>NUCLEOTIDE SEQUENCE [LARGE SCALE GENOMIC DNA]</scope>
    <source>
        <strain evidence="1 2">IBT 40285</strain>
    </source>
</reference>
<evidence type="ECO:0000313" key="1">
    <source>
        <dbReference type="EMBL" id="KFA68637.1"/>
    </source>
</evidence>
<dbReference type="Proteomes" id="UP000028524">
    <property type="component" value="Unassembled WGS sequence"/>
</dbReference>
<feature type="non-terminal residue" evidence="1">
    <location>
        <position position="32"/>
    </location>
</feature>
<keyword evidence="2" id="KW-1185">Reference proteome</keyword>
<organism evidence="1 2">
    <name type="scientific">Stachybotrys chlorohalonatus (strain IBT 40285)</name>
    <dbReference type="NCBI Taxonomy" id="1283841"/>
    <lineage>
        <taxon>Eukaryota</taxon>
        <taxon>Fungi</taxon>
        <taxon>Dikarya</taxon>
        <taxon>Ascomycota</taxon>
        <taxon>Pezizomycotina</taxon>
        <taxon>Sordariomycetes</taxon>
        <taxon>Hypocreomycetidae</taxon>
        <taxon>Hypocreales</taxon>
        <taxon>Stachybotryaceae</taxon>
        <taxon>Stachybotrys</taxon>
    </lineage>
</organism>
<dbReference type="OrthoDB" id="5055183at2759"/>
<proteinExistence type="predicted"/>